<comment type="caution">
    <text evidence="1">The sequence shown here is derived from an EMBL/GenBank/DDBJ whole genome shotgun (WGS) entry which is preliminary data.</text>
</comment>
<accession>A0A8X6JT29</accession>
<name>A0A8X6JT29_NEPPI</name>
<dbReference type="AlphaFoldDB" id="A0A8X6JT29"/>
<evidence type="ECO:0000313" key="2">
    <source>
        <dbReference type="Proteomes" id="UP000887013"/>
    </source>
</evidence>
<keyword evidence="2" id="KW-1185">Reference proteome</keyword>
<organism evidence="1 2">
    <name type="scientific">Nephila pilipes</name>
    <name type="common">Giant wood spider</name>
    <name type="synonym">Nephila maculata</name>
    <dbReference type="NCBI Taxonomy" id="299642"/>
    <lineage>
        <taxon>Eukaryota</taxon>
        <taxon>Metazoa</taxon>
        <taxon>Ecdysozoa</taxon>
        <taxon>Arthropoda</taxon>
        <taxon>Chelicerata</taxon>
        <taxon>Arachnida</taxon>
        <taxon>Araneae</taxon>
        <taxon>Araneomorphae</taxon>
        <taxon>Entelegynae</taxon>
        <taxon>Araneoidea</taxon>
        <taxon>Nephilidae</taxon>
        <taxon>Nephila</taxon>
    </lineage>
</organism>
<evidence type="ECO:0000313" key="1">
    <source>
        <dbReference type="EMBL" id="GFS57612.1"/>
    </source>
</evidence>
<dbReference type="Proteomes" id="UP000887013">
    <property type="component" value="Unassembled WGS sequence"/>
</dbReference>
<gene>
    <name evidence="1" type="ORF">NPIL_4291</name>
</gene>
<reference evidence="1" key="1">
    <citation type="submission" date="2020-08" db="EMBL/GenBank/DDBJ databases">
        <title>Multicomponent nature underlies the extraordinary mechanical properties of spider dragline silk.</title>
        <authorList>
            <person name="Kono N."/>
            <person name="Nakamura H."/>
            <person name="Mori M."/>
            <person name="Yoshida Y."/>
            <person name="Ohtoshi R."/>
            <person name="Malay A.D."/>
            <person name="Moran D.A.P."/>
            <person name="Tomita M."/>
            <person name="Numata K."/>
            <person name="Arakawa K."/>
        </authorList>
    </citation>
    <scope>NUCLEOTIDE SEQUENCE</scope>
</reference>
<dbReference type="EMBL" id="BMAW01046847">
    <property type="protein sequence ID" value="GFS57612.1"/>
    <property type="molecule type" value="Genomic_DNA"/>
</dbReference>
<sequence length="102" mass="11444">MLEDGTHRKSLVGIADDNFMVHSQEGGRDPPGLHSYLAVLAFLYRFLRVPSGPGRCIQGGEIATYRMFLPYKIRRPVTLTGSFIPCLRWSAEMTFVDRGLGK</sequence>
<protein>
    <submittedName>
        <fullName evidence="1">Uncharacterized protein</fullName>
    </submittedName>
</protein>
<proteinExistence type="predicted"/>